<dbReference type="InterPro" id="IPR036250">
    <property type="entry name" value="AcylCo_DH-like_C"/>
</dbReference>
<comment type="similarity">
    <text evidence="2 5">Belongs to the acyl-CoA dehydrogenase family.</text>
</comment>
<evidence type="ECO:0000256" key="3">
    <source>
        <dbReference type="ARBA" id="ARBA00022630"/>
    </source>
</evidence>
<keyword evidence="5" id="KW-0560">Oxidoreductase</keyword>
<keyword evidence="4 5" id="KW-0274">FAD</keyword>
<evidence type="ECO:0000256" key="4">
    <source>
        <dbReference type="ARBA" id="ARBA00022827"/>
    </source>
</evidence>
<dbReference type="PIRSF" id="PIRSF016578">
    <property type="entry name" value="HsaA"/>
    <property type="match status" value="1"/>
</dbReference>
<dbReference type="PROSITE" id="PS00073">
    <property type="entry name" value="ACYL_COA_DH_2"/>
    <property type="match status" value="1"/>
</dbReference>
<dbReference type="InterPro" id="IPR006089">
    <property type="entry name" value="Acyl-CoA_DH_CS"/>
</dbReference>
<dbReference type="Gene3D" id="1.20.140.10">
    <property type="entry name" value="Butyryl-CoA Dehydrogenase, subunit A, domain 3"/>
    <property type="match status" value="1"/>
</dbReference>
<dbReference type="Gene3D" id="2.40.110.10">
    <property type="entry name" value="Butyryl-CoA Dehydrogenase, subunit A, domain 2"/>
    <property type="match status" value="1"/>
</dbReference>
<evidence type="ECO:0000256" key="2">
    <source>
        <dbReference type="ARBA" id="ARBA00009347"/>
    </source>
</evidence>
<sequence length="400" mass="44093">MSQQGDAGAAEAPGLSFGLSPEQTMIVDTVRSFVENEIYPHEAEVERTGTVPPALAEAIRQKTLELGFYACNFPEEVGGAGLGHLDFALVERELGRGSMALTHFFGRPQNILMACTGEQRERYLLPAVRGERMDALAMTEPDAGSDVRGMKCSAVRDGGDWVVNGTKHFISGAEHADFFIVFVATGVDETPKGPKKRITCFLVDRGHPGFAVREGYRSVSHRGYKNCILSFDDCRLPDAQVLGAVDGGFAVMNEWLYATRITVAAMAVGRARRCFDYAVSYAAERRQFGQQIARFQGVSFQVADMITEIDAADWLTLAAAWRLDQGLPANREIASAKVYASEMLARVTDATLQIHGGMGLMDDFPIERFWRDARVERIWDGTSEIQRHIIGRELFRPLGA</sequence>
<gene>
    <name evidence="9" type="ORF">LNKW23_04590</name>
</gene>
<dbReference type="Pfam" id="PF00441">
    <property type="entry name" value="Acyl-CoA_dh_1"/>
    <property type="match status" value="1"/>
</dbReference>
<proteinExistence type="inferred from homology"/>
<evidence type="ECO:0000256" key="1">
    <source>
        <dbReference type="ARBA" id="ARBA00001974"/>
    </source>
</evidence>
<dbReference type="Proteomes" id="UP001239909">
    <property type="component" value="Unassembled WGS sequence"/>
</dbReference>
<dbReference type="PANTHER" id="PTHR43884:SF40">
    <property type="entry name" value="ACYL-COA DEHYDROGENASE"/>
    <property type="match status" value="1"/>
</dbReference>
<comment type="cofactor">
    <cofactor evidence="1 5">
        <name>FAD</name>
        <dbReference type="ChEBI" id="CHEBI:57692"/>
    </cofactor>
</comment>
<dbReference type="InterPro" id="IPR009100">
    <property type="entry name" value="AcylCoA_DH/oxidase_NM_dom_sf"/>
</dbReference>
<protein>
    <submittedName>
        <fullName evidence="9">Acyl-CoA dehydrogenase family protein</fullName>
    </submittedName>
</protein>
<feature type="domain" description="Acyl-CoA dehydrogenase/oxidase N-terminal" evidence="8">
    <location>
        <begin position="20"/>
        <end position="131"/>
    </location>
</feature>
<evidence type="ECO:0000313" key="10">
    <source>
        <dbReference type="Proteomes" id="UP001239909"/>
    </source>
</evidence>
<dbReference type="InterPro" id="IPR046373">
    <property type="entry name" value="Acyl-CoA_Oxase/DH_mid-dom_sf"/>
</dbReference>
<accession>A0ABQ6LLE0</accession>
<dbReference type="InterPro" id="IPR013786">
    <property type="entry name" value="AcylCoA_DH/ox_N"/>
</dbReference>
<keyword evidence="3 5" id="KW-0285">Flavoprotein</keyword>
<dbReference type="Pfam" id="PF02771">
    <property type="entry name" value="Acyl-CoA_dh_N"/>
    <property type="match status" value="1"/>
</dbReference>
<reference evidence="9 10" key="1">
    <citation type="submission" date="2023-04" db="EMBL/GenBank/DDBJ databases">
        <title>Marinoamorphus aggregata gen. nov., sp. Nov., isolate from tissue of brittle star Ophioplocus japonicus.</title>
        <authorList>
            <person name="Kawano K."/>
            <person name="Sawayama S."/>
            <person name="Nakagawa S."/>
        </authorList>
    </citation>
    <scope>NUCLEOTIDE SEQUENCE [LARGE SCALE GENOMIC DNA]</scope>
    <source>
        <strain evidence="9 10">NKW23</strain>
    </source>
</reference>
<dbReference type="InterPro" id="IPR006091">
    <property type="entry name" value="Acyl-CoA_Oxase/DH_mid-dom"/>
</dbReference>
<evidence type="ECO:0000259" key="6">
    <source>
        <dbReference type="Pfam" id="PF00441"/>
    </source>
</evidence>
<feature type="domain" description="Acyl-CoA dehydrogenase/oxidase C-terminal" evidence="6">
    <location>
        <begin position="247"/>
        <end position="394"/>
    </location>
</feature>
<feature type="domain" description="Acyl-CoA oxidase/dehydrogenase middle" evidence="7">
    <location>
        <begin position="135"/>
        <end position="234"/>
    </location>
</feature>
<evidence type="ECO:0000256" key="5">
    <source>
        <dbReference type="RuleBase" id="RU362125"/>
    </source>
</evidence>
<name>A0ABQ6LLE0_9RHOB</name>
<evidence type="ECO:0000313" key="9">
    <source>
        <dbReference type="EMBL" id="GMG81246.1"/>
    </source>
</evidence>
<dbReference type="PROSITE" id="PS00072">
    <property type="entry name" value="ACYL_COA_DH_1"/>
    <property type="match status" value="1"/>
</dbReference>
<dbReference type="InterPro" id="IPR037069">
    <property type="entry name" value="AcylCoA_DH/ox_N_sf"/>
</dbReference>
<comment type="caution">
    <text evidence="9">The sequence shown here is derived from an EMBL/GenBank/DDBJ whole genome shotgun (WGS) entry which is preliminary data.</text>
</comment>
<dbReference type="EMBL" id="BSYI01000003">
    <property type="protein sequence ID" value="GMG81246.1"/>
    <property type="molecule type" value="Genomic_DNA"/>
</dbReference>
<dbReference type="Pfam" id="PF02770">
    <property type="entry name" value="Acyl-CoA_dh_M"/>
    <property type="match status" value="1"/>
</dbReference>
<evidence type="ECO:0000259" key="7">
    <source>
        <dbReference type="Pfam" id="PF02770"/>
    </source>
</evidence>
<keyword evidence="10" id="KW-1185">Reference proteome</keyword>
<dbReference type="Gene3D" id="1.10.540.10">
    <property type="entry name" value="Acyl-CoA dehydrogenase/oxidase, N-terminal domain"/>
    <property type="match status" value="1"/>
</dbReference>
<dbReference type="SUPFAM" id="SSF56645">
    <property type="entry name" value="Acyl-CoA dehydrogenase NM domain-like"/>
    <property type="match status" value="1"/>
</dbReference>
<evidence type="ECO:0000259" key="8">
    <source>
        <dbReference type="Pfam" id="PF02771"/>
    </source>
</evidence>
<dbReference type="InterPro" id="IPR009075">
    <property type="entry name" value="AcylCo_DH/oxidase_C"/>
</dbReference>
<dbReference type="SUPFAM" id="SSF47203">
    <property type="entry name" value="Acyl-CoA dehydrogenase C-terminal domain-like"/>
    <property type="match status" value="1"/>
</dbReference>
<dbReference type="PANTHER" id="PTHR43884">
    <property type="entry name" value="ACYL-COA DEHYDROGENASE"/>
    <property type="match status" value="1"/>
</dbReference>
<organism evidence="9 10">
    <name type="scientific">Paralimibaculum aggregatum</name>
    <dbReference type="NCBI Taxonomy" id="3036245"/>
    <lineage>
        <taxon>Bacteria</taxon>
        <taxon>Pseudomonadati</taxon>
        <taxon>Pseudomonadota</taxon>
        <taxon>Alphaproteobacteria</taxon>
        <taxon>Rhodobacterales</taxon>
        <taxon>Paracoccaceae</taxon>
        <taxon>Paralimibaculum</taxon>
    </lineage>
</organism>